<evidence type="ECO:0000256" key="1">
    <source>
        <dbReference type="SAM" id="Phobius"/>
    </source>
</evidence>
<dbReference type="PANTHER" id="PTHR36435">
    <property type="entry name" value="SLR1288 PROTEIN"/>
    <property type="match status" value="1"/>
</dbReference>
<protein>
    <recommendedName>
        <fullName evidence="2">CAAX prenyl protease 2/Lysostaphin resistance protein A-like domain-containing protein</fullName>
    </recommendedName>
</protein>
<proteinExistence type="predicted"/>
<dbReference type="PANTHER" id="PTHR36435:SF1">
    <property type="entry name" value="CAAX AMINO TERMINAL PROTEASE FAMILY PROTEIN"/>
    <property type="match status" value="1"/>
</dbReference>
<feature type="transmembrane region" description="Helical" evidence="1">
    <location>
        <begin position="78"/>
        <end position="96"/>
    </location>
</feature>
<dbReference type="EMBL" id="BAAAFG010000012">
    <property type="protein sequence ID" value="GAA0871871.1"/>
    <property type="molecule type" value="Genomic_DNA"/>
</dbReference>
<feature type="transmembrane region" description="Helical" evidence="1">
    <location>
        <begin position="52"/>
        <end position="72"/>
    </location>
</feature>
<evidence type="ECO:0000259" key="2">
    <source>
        <dbReference type="Pfam" id="PF02517"/>
    </source>
</evidence>
<feature type="transmembrane region" description="Helical" evidence="1">
    <location>
        <begin position="27"/>
        <end position="45"/>
    </location>
</feature>
<reference evidence="4" key="1">
    <citation type="journal article" date="2019" name="Int. J. Syst. Evol. Microbiol.">
        <title>The Global Catalogue of Microorganisms (GCM) 10K type strain sequencing project: providing services to taxonomists for standard genome sequencing and annotation.</title>
        <authorList>
            <consortium name="The Broad Institute Genomics Platform"/>
            <consortium name="The Broad Institute Genome Sequencing Center for Infectious Disease"/>
            <person name="Wu L."/>
            <person name="Ma J."/>
        </authorList>
    </citation>
    <scope>NUCLEOTIDE SEQUENCE [LARGE SCALE GENOMIC DNA]</scope>
    <source>
        <strain evidence="4">JCM 16082</strain>
    </source>
</reference>
<sequence>MKEYYPWITGDEYEQASLMDLMRDDPLYFLVATVIIAPLLEEGMFRTLIKPTLSQAAFFLTAWIIFLGRSFIPADVHWMIANGFLLVLGIFLWMALKELLNTPFVHRQLAFLNRGYVAMWMVTSLLFGLIHVMNYVEGFELNLVLFLLIFPRIVAGYFFGKIKILNQSMVWPMALHAMNNGVVFLILLPRILSS</sequence>
<keyword evidence="1" id="KW-1133">Transmembrane helix</keyword>
<gene>
    <name evidence="3" type="ORF">GCM10009117_10170</name>
</gene>
<evidence type="ECO:0000313" key="3">
    <source>
        <dbReference type="EMBL" id="GAA0871871.1"/>
    </source>
</evidence>
<keyword evidence="1" id="KW-0812">Transmembrane</keyword>
<feature type="transmembrane region" description="Helical" evidence="1">
    <location>
        <begin position="141"/>
        <end position="159"/>
    </location>
</feature>
<keyword evidence="4" id="KW-1185">Reference proteome</keyword>
<feature type="domain" description="CAAX prenyl protease 2/Lysostaphin resistance protein A-like" evidence="2">
    <location>
        <begin position="88"/>
        <end position="181"/>
    </location>
</feature>
<dbReference type="InterPro" id="IPR003675">
    <property type="entry name" value="Rce1/LyrA-like_dom"/>
</dbReference>
<feature type="transmembrane region" description="Helical" evidence="1">
    <location>
        <begin position="117"/>
        <end position="135"/>
    </location>
</feature>
<dbReference type="Pfam" id="PF02517">
    <property type="entry name" value="Rce1-like"/>
    <property type="match status" value="1"/>
</dbReference>
<accession>A0ABP3XRB0</accession>
<dbReference type="Proteomes" id="UP001500507">
    <property type="component" value="Unassembled WGS sequence"/>
</dbReference>
<evidence type="ECO:0000313" key="4">
    <source>
        <dbReference type="Proteomes" id="UP001500507"/>
    </source>
</evidence>
<feature type="transmembrane region" description="Helical" evidence="1">
    <location>
        <begin position="171"/>
        <end position="192"/>
    </location>
</feature>
<dbReference type="InterPro" id="IPR052710">
    <property type="entry name" value="CAAX_protease"/>
</dbReference>
<name>A0ABP3XRB0_9FLAO</name>
<keyword evidence="1" id="KW-0472">Membrane</keyword>
<comment type="caution">
    <text evidence="3">The sequence shown here is derived from an EMBL/GenBank/DDBJ whole genome shotgun (WGS) entry which is preliminary data.</text>
</comment>
<organism evidence="3 4">
    <name type="scientific">Gangjinia marincola</name>
    <dbReference type="NCBI Taxonomy" id="578463"/>
    <lineage>
        <taxon>Bacteria</taxon>
        <taxon>Pseudomonadati</taxon>
        <taxon>Bacteroidota</taxon>
        <taxon>Flavobacteriia</taxon>
        <taxon>Flavobacteriales</taxon>
        <taxon>Flavobacteriaceae</taxon>
        <taxon>Gangjinia</taxon>
    </lineage>
</organism>